<evidence type="ECO:0000256" key="3">
    <source>
        <dbReference type="ARBA" id="ARBA00023242"/>
    </source>
</evidence>
<dbReference type="VEuPathDB" id="FungiDB:ASPWEDRAFT_719538"/>
<evidence type="ECO:0000313" key="7">
    <source>
        <dbReference type="Proteomes" id="UP000184383"/>
    </source>
</evidence>
<dbReference type="InterPro" id="IPR039462">
    <property type="entry name" value="Nup159/Nup146_N"/>
</dbReference>
<evidence type="ECO:0000256" key="2">
    <source>
        <dbReference type="ARBA" id="ARBA00022448"/>
    </source>
</evidence>
<feature type="compositionally biased region" description="Basic and acidic residues" evidence="4">
    <location>
        <begin position="1074"/>
        <end position="1084"/>
    </location>
</feature>
<evidence type="ECO:0000256" key="1">
    <source>
        <dbReference type="ARBA" id="ARBA00004123"/>
    </source>
</evidence>
<reference evidence="7" key="1">
    <citation type="journal article" date="2017" name="Genome Biol.">
        <title>Comparative genomics reveals high biological diversity and specific adaptations in the industrially and medically important fungal genus Aspergillus.</title>
        <authorList>
            <person name="de Vries R.P."/>
            <person name="Riley R."/>
            <person name="Wiebenga A."/>
            <person name="Aguilar-Osorio G."/>
            <person name="Amillis S."/>
            <person name="Uchima C.A."/>
            <person name="Anderluh G."/>
            <person name="Asadollahi M."/>
            <person name="Askin M."/>
            <person name="Barry K."/>
            <person name="Battaglia E."/>
            <person name="Bayram O."/>
            <person name="Benocci T."/>
            <person name="Braus-Stromeyer S.A."/>
            <person name="Caldana C."/>
            <person name="Canovas D."/>
            <person name="Cerqueira G.C."/>
            <person name="Chen F."/>
            <person name="Chen W."/>
            <person name="Choi C."/>
            <person name="Clum A."/>
            <person name="Dos Santos R.A."/>
            <person name="Damasio A.R."/>
            <person name="Diallinas G."/>
            <person name="Emri T."/>
            <person name="Fekete E."/>
            <person name="Flipphi M."/>
            <person name="Freyberg S."/>
            <person name="Gallo A."/>
            <person name="Gournas C."/>
            <person name="Habgood R."/>
            <person name="Hainaut M."/>
            <person name="Harispe M.L."/>
            <person name="Henrissat B."/>
            <person name="Hilden K.S."/>
            <person name="Hope R."/>
            <person name="Hossain A."/>
            <person name="Karabika E."/>
            <person name="Karaffa L."/>
            <person name="Karanyi Z."/>
            <person name="Krasevec N."/>
            <person name="Kuo A."/>
            <person name="Kusch H."/>
            <person name="LaButti K."/>
            <person name="Lagendijk E.L."/>
            <person name="Lapidus A."/>
            <person name="Levasseur A."/>
            <person name="Lindquist E."/>
            <person name="Lipzen A."/>
            <person name="Logrieco A.F."/>
            <person name="MacCabe A."/>
            <person name="Maekelae M.R."/>
            <person name="Malavazi I."/>
            <person name="Melin P."/>
            <person name="Meyer V."/>
            <person name="Mielnichuk N."/>
            <person name="Miskei M."/>
            <person name="Molnar A.P."/>
            <person name="Mule G."/>
            <person name="Ngan C.Y."/>
            <person name="Orejas M."/>
            <person name="Orosz E."/>
            <person name="Ouedraogo J.P."/>
            <person name="Overkamp K.M."/>
            <person name="Park H.-S."/>
            <person name="Perrone G."/>
            <person name="Piumi F."/>
            <person name="Punt P.J."/>
            <person name="Ram A.F."/>
            <person name="Ramon A."/>
            <person name="Rauscher S."/>
            <person name="Record E."/>
            <person name="Riano-Pachon D.M."/>
            <person name="Robert V."/>
            <person name="Roehrig J."/>
            <person name="Ruller R."/>
            <person name="Salamov A."/>
            <person name="Salih N.S."/>
            <person name="Samson R.A."/>
            <person name="Sandor E."/>
            <person name="Sanguinetti M."/>
            <person name="Schuetze T."/>
            <person name="Sepcic K."/>
            <person name="Shelest E."/>
            <person name="Sherlock G."/>
            <person name="Sophianopoulou V."/>
            <person name="Squina F.M."/>
            <person name="Sun H."/>
            <person name="Susca A."/>
            <person name="Todd R.B."/>
            <person name="Tsang A."/>
            <person name="Unkles S.E."/>
            <person name="van de Wiele N."/>
            <person name="van Rossen-Uffink D."/>
            <person name="Oliveira J.V."/>
            <person name="Vesth T.C."/>
            <person name="Visser J."/>
            <person name="Yu J.-H."/>
            <person name="Zhou M."/>
            <person name="Andersen M.R."/>
            <person name="Archer D.B."/>
            <person name="Baker S.E."/>
            <person name="Benoit I."/>
            <person name="Brakhage A.A."/>
            <person name="Braus G.H."/>
            <person name="Fischer R."/>
            <person name="Frisvad J.C."/>
            <person name="Goldman G.H."/>
            <person name="Houbraken J."/>
            <person name="Oakley B."/>
            <person name="Pocsi I."/>
            <person name="Scazzocchio C."/>
            <person name="Seiboth B."/>
            <person name="vanKuyk P.A."/>
            <person name="Wortman J."/>
            <person name="Dyer P.S."/>
            <person name="Grigoriev I.V."/>
        </authorList>
    </citation>
    <scope>NUCLEOTIDE SEQUENCE [LARGE SCALE GENOMIC DNA]</scope>
    <source>
        <strain evidence="7">DTO 134E9</strain>
    </source>
</reference>
<name>A0A1L9R6T0_ASPWE</name>
<dbReference type="Proteomes" id="UP000184383">
    <property type="component" value="Unassembled WGS sequence"/>
</dbReference>
<feature type="region of interest" description="Disordered" evidence="4">
    <location>
        <begin position="464"/>
        <end position="1186"/>
    </location>
</feature>
<protein>
    <recommendedName>
        <fullName evidence="5">Nucleoporin Nup159/Nup146 N-terminal domain-containing protein</fullName>
    </recommendedName>
</protein>
<feature type="compositionally biased region" description="Basic and acidic residues" evidence="4">
    <location>
        <begin position="1109"/>
        <end position="1129"/>
    </location>
</feature>
<dbReference type="EMBL" id="KV878217">
    <property type="protein sequence ID" value="OJJ30597.1"/>
    <property type="molecule type" value="Genomic_DNA"/>
</dbReference>
<dbReference type="STRING" id="1073089.A0A1L9R6T0"/>
<dbReference type="GO" id="GO:0005643">
    <property type="term" value="C:nuclear pore"/>
    <property type="evidence" value="ECO:0007669"/>
    <property type="project" value="TreeGrafter"/>
</dbReference>
<evidence type="ECO:0000259" key="5">
    <source>
        <dbReference type="Pfam" id="PF16755"/>
    </source>
</evidence>
<dbReference type="PANTHER" id="PTHR23193:SF23">
    <property type="entry name" value="NUCLEAR PORE COMPLEX PROTEIN NUP153"/>
    <property type="match status" value="1"/>
</dbReference>
<feature type="compositionally biased region" description="Low complexity" evidence="4">
    <location>
        <begin position="611"/>
        <end position="621"/>
    </location>
</feature>
<dbReference type="InterPro" id="IPR015943">
    <property type="entry name" value="WD40/YVTN_repeat-like_dom_sf"/>
</dbReference>
<dbReference type="GO" id="GO:0006405">
    <property type="term" value="P:RNA export from nucleus"/>
    <property type="evidence" value="ECO:0007669"/>
    <property type="project" value="TreeGrafter"/>
</dbReference>
<evidence type="ECO:0000256" key="4">
    <source>
        <dbReference type="SAM" id="MobiDB-lite"/>
    </source>
</evidence>
<feature type="compositionally biased region" description="Polar residues" evidence="4">
    <location>
        <begin position="516"/>
        <end position="525"/>
    </location>
</feature>
<organism evidence="6 7">
    <name type="scientific">Aspergillus wentii DTO 134E9</name>
    <dbReference type="NCBI Taxonomy" id="1073089"/>
    <lineage>
        <taxon>Eukaryota</taxon>
        <taxon>Fungi</taxon>
        <taxon>Dikarya</taxon>
        <taxon>Ascomycota</taxon>
        <taxon>Pezizomycotina</taxon>
        <taxon>Eurotiomycetes</taxon>
        <taxon>Eurotiomycetidae</taxon>
        <taxon>Eurotiales</taxon>
        <taxon>Aspergillaceae</taxon>
        <taxon>Aspergillus</taxon>
        <taxon>Aspergillus subgen. Cremei</taxon>
    </lineage>
</organism>
<dbReference type="FunFam" id="2.130.10.10:FF:000645">
    <property type="entry name" value="Putative nuclear pore complex subunit Nup159"/>
    <property type="match status" value="1"/>
</dbReference>
<feature type="compositionally biased region" description="Gly residues" evidence="4">
    <location>
        <begin position="595"/>
        <end position="610"/>
    </location>
</feature>
<proteinExistence type="predicted"/>
<dbReference type="Gene3D" id="2.130.10.10">
    <property type="entry name" value="YVTN repeat-like/Quinoprotein amine dehydrogenase"/>
    <property type="match status" value="1"/>
</dbReference>
<gene>
    <name evidence="6" type="ORF">ASPWEDRAFT_719538</name>
</gene>
<feature type="region of interest" description="Disordered" evidence="4">
    <location>
        <begin position="1408"/>
        <end position="1442"/>
    </location>
</feature>
<accession>A0A1L9R6T0</accession>
<keyword evidence="7" id="KW-1185">Reference proteome</keyword>
<feature type="compositionally biased region" description="Polar residues" evidence="4">
    <location>
        <begin position="644"/>
        <end position="653"/>
    </location>
</feature>
<dbReference type="PANTHER" id="PTHR23193">
    <property type="entry name" value="NUCLEAR PORE COMPLEX PROTEIN NUP"/>
    <property type="match status" value="1"/>
</dbReference>
<feature type="compositionally biased region" description="Low complexity" evidence="4">
    <location>
        <begin position="874"/>
        <end position="887"/>
    </location>
</feature>
<dbReference type="OrthoDB" id="248320at2759"/>
<feature type="compositionally biased region" description="Low complexity" evidence="4">
    <location>
        <begin position="477"/>
        <end position="508"/>
    </location>
</feature>
<dbReference type="RefSeq" id="XP_040684274.1">
    <property type="nucleotide sequence ID" value="XM_040839216.1"/>
</dbReference>
<keyword evidence="2" id="KW-0813">Transport</keyword>
<dbReference type="SUPFAM" id="SSF117289">
    <property type="entry name" value="Nucleoporin domain"/>
    <property type="match status" value="1"/>
</dbReference>
<feature type="compositionally biased region" description="Polar residues" evidence="4">
    <location>
        <begin position="818"/>
        <end position="836"/>
    </location>
</feature>
<feature type="domain" description="Nucleoporin Nup159/Nup146 N-terminal" evidence="5">
    <location>
        <begin position="55"/>
        <end position="440"/>
    </location>
</feature>
<dbReference type="GO" id="GO:0006606">
    <property type="term" value="P:protein import into nucleus"/>
    <property type="evidence" value="ECO:0007669"/>
    <property type="project" value="TreeGrafter"/>
</dbReference>
<feature type="compositionally biased region" description="Acidic residues" evidence="4">
    <location>
        <begin position="954"/>
        <end position="996"/>
    </location>
</feature>
<feature type="compositionally biased region" description="Acidic residues" evidence="4">
    <location>
        <begin position="1137"/>
        <end position="1150"/>
    </location>
</feature>
<dbReference type="InterPro" id="IPR026054">
    <property type="entry name" value="Nucleoporin"/>
</dbReference>
<feature type="compositionally biased region" description="Basic and acidic residues" evidence="4">
    <location>
        <begin position="997"/>
        <end position="1006"/>
    </location>
</feature>
<feature type="compositionally biased region" description="Low complexity" evidence="4">
    <location>
        <begin position="526"/>
        <end position="542"/>
    </location>
</feature>
<evidence type="ECO:0000313" key="6">
    <source>
        <dbReference type="EMBL" id="OJJ30597.1"/>
    </source>
</evidence>
<keyword evidence="3" id="KW-0539">Nucleus</keyword>
<dbReference type="GeneID" id="63755064"/>
<sequence length="1521" mass="158587">MAFSFGASNPAGGNAPAELGPELPDVFTDDVGFKGVSSDSNVRLLRTPWPADALPAPTCALLAVAPSKGIVVGAGPDSLSISSSEAVRKVISAPSGEDKVKTKPFEPQATISLSARPTHVVFCSGDSALVLATENGAQLSVYDTATLLQGNAQPALSVPTNGASFRAIVPNPAPSTEAHSSFVALVTTGGELLIADLKGGNLISGPNGNVLKSGVSCVSWSNKGKQLVAGLADGTGYQMTPEGVQKDAIPRPPDLEDNCHVSSISWLENDVFLMVYTPNAEEDDMGQNPPSSYYIISRRKQAPFLIQKLPELCAPWGLRRTPAYQFMARLRDYKPHLKDVLIVSSTASTDVGLITRSDQPLASDDAAKGTVGLFTMTEVNDDTKKASPPLTDSGDETSVIGLGLDLSSTEIVVAPIQGEDIAESSTPLPNLLLLNHDGILSSWWFIYSESIRQKLPYQGLASLNQQPQQPQAPAPAPALQAPAQPAFAQSGFGASAASSGPSPFGKPSTAAPAFGSPSTFGGSQKPSFGTPSFGAPSFGSPSQIGSGFGAPSAPGQAGPQFGKSGFGSMGTSSFGQPSTPAKPLGSLPFSTPGATSGGGFGSFAGGGGSGFASFASAKPAGESPFGKPATANPFGKPSGASIFGGQTDQNTAFASPKTDQQKPAFGLGSNGFVLGSAFKGDGSAANDGPKPEKPSGLFSMGESLDDMVSTPSKPSPPTESMDDMDDEPVAPQPAQPPAKESAPTPAPVPSLFGQPSKPAAPSGPTPSLFGALAKPAEAAPSGPTPSPFGSLAKPAEAAPTAPISKPFSLFGNAGARKQVTSPLSPPSEKTSVPSSTPKKEQPTDVENTPKIQPEEAPLPPDPTTKASYGPGDTSASSNVSKSSVDDAPLPPDFVTKPKPVSKDVGEPPLPPDFVTKPKETKEPAVKAEEAPLPPDPTEISTTKPAETPGPVPDDGSDVESEQDGDEEEDEHADDEEPAEEGDGDDAEESGFTDSGEDITHDISHTEEEAEASPESSFGKPFGTSAVGGLFGKIPKPAQNEQPRQLFGEIGKPIFPPGGRFNHEPPRSPSPVRDGAQKGRLRPDNFRSASAPQGPGNTLAARKAALTETALRESQLKPRPAEINREEQARLHAQAQREEEEALSLSDDDEDERLRADLARPLEPVPTLDPFLPHQDYTGQTSKPGIPGQIERLYRDINSMVDTLGINARSLSSFLLYQQSSDDSNSGKWVETLQGDHPAGVLDEKLLLREIEKLDDAVVVLAGSLQQQRVQGVEEKLDQCRELLGKDILTLRSQCASIQKTLDAHTDAAAILSAPLSAEQANLQQDLRSASTDIQARLADLEQGVSLLRAKIADVPRPDSSTNGPRPPMKRPTVEAVASTIATMMNMAESKSSDIDVLEVQLKKLGIDTTASPASREGSPFATPKKSLAKFPTTPGSRGSVDVPVSAYHTPESASRGINFRSSISGSARVSRLRSVEGVGDLVTKEDSQRWKAKTQRRQHLVGNLKKAIGEKKSKVRGADDL</sequence>
<comment type="subcellular location">
    <subcellularLocation>
        <location evidence="1">Nucleus</location>
    </subcellularLocation>
</comment>
<feature type="compositionally biased region" description="Basic and acidic residues" evidence="4">
    <location>
        <begin position="915"/>
        <end position="929"/>
    </location>
</feature>
<dbReference type="GO" id="GO:0008139">
    <property type="term" value="F:nuclear localization sequence binding"/>
    <property type="evidence" value="ECO:0007669"/>
    <property type="project" value="TreeGrafter"/>
</dbReference>
<dbReference type="GO" id="GO:0017056">
    <property type="term" value="F:structural constituent of nuclear pore"/>
    <property type="evidence" value="ECO:0007669"/>
    <property type="project" value="TreeGrafter"/>
</dbReference>
<dbReference type="Pfam" id="PF16755">
    <property type="entry name" value="Beta-prop_NUP159_NUP214"/>
    <property type="match status" value="1"/>
</dbReference>